<sequence length="391" mass="43254">MFKRHKYQWLLGGLIILVAFAVGSAIYSTQKQAGTSKVSETTIAQRYQSWQKAYLVKAAKNQQFVRTTSQGKVQTLSEAQGYGMLITVMAAKQGQSTHKAFDQLTRYYLAHRISATKPLMAWRQTQQNGQMTSTTAEQTSATDGDLDIAYALILADEQWQSTGSLNYGRLATKLLAAIKDHELNPTTKLPLVGDWATAGSTRNLVRPSDLITAYFRKFASYTGDGSWTKVAQNSQSTLQKLSGQTVTGLMADFVTVTGTTLKTGTVTANQVSSSHDAQYGFNACRIPWRVAYDYQLSKSKTSQQMVQKMLRFFVKQSKVTAVYTLAGKPVEKYQNQAFTAPIAYASQVLSNQVMTQRYVPLLTAKLPQHDYYPATVQMLMLVMSGALGKQA</sequence>
<accession>A0A9D1U422</accession>
<proteinExistence type="inferred from homology"/>
<organism evidence="7 8">
    <name type="scientific">Candidatus Levilactobacillus faecigallinarum</name>
    <dbReference type="NCBI Taxonomy" id="2838638"/>
    <lineage>
        <taxon>Bacteria</taxon>
        <taxon>Bacillati</taxon>
        <taxon>Bacillota</taxon>
        <taxon>Bacilli</taxon>
        <taxon>Lactobacillales</taxon>
        <taxon>Lactobacillaceae</taxon>
        <taxon>Levilactobacillus</taxon>
    </lineage>
</organism>
<keyword evidence="3 6" id="KW-0378">Hydrolase</keyword>
<dbReference type="Proteomes" id="UP000886822">
    <property type="component" value="Unassembled WGS sequence"/>
</dbReference>
<dbReference type="EC" id="3.2.1.-" evidence="6"/>
<dbReference type="EMBL" id="DXGJ01000020">
    <property type="protein sequence ID" value="HIW71428.1"/>
    <property type="molecule type" value="Genomic_DNA"/>
</dbReference>
<evidence type="ECO:0000256" key="6">
    <source>
        <dbReference type="RuleBase" id="RU361167"/>
    </source>
</evidence>
<keyword evidence="6" id="KW-0119">Carbohydrate metabolism</keyword>
<gene>
    <name evidence="7" type="ORF">H9875_02250</name>
</gene>
<dbReference type="InterPro" id="IPR008928">
    <property type="entry name" value="6-hairpin_glycosidase_sf"/>
</dbReference>
<keyword evidence="4 6" id="KW-0326">Glycosidase</keyword>
<feature type="active site" description="Nucleophile" evidence="5">
    <location>
        <position position="143"/>
    </location>
</feature>
<evidence type="ECO:0000256" key="4">
    <source>
        <dbReference type="ARBA" id="ARBA00023295"/>
    </source>
</evidence>
<evidence type="ECO:0000256" key="5">
    <source>
        <dbReference type="PROSITE-ProRule" id="PRU10058"/>
    </source>
</evidence>
<dbReference type="GO" id="GO:0004553">
    <property type="term" value="F:hydrolase activity, hydrolyzing O-glycosyl compounds"/>
    <property type="evidence" value="ECO:0007669"/>
    <property type="project" value="InterPro"/>
</dbReference>
<keyword evidence="2" id="KW-0732">Signal</keyword>
<dbReference type="Pfam" id="PF01270">
    <property type="entry name" value="Glyco_hydro_8"/>
    <property type="match status" value="1"/>
</dbReference>
<evidence type="ECO:0000313" key="8">
    <source>
        <dbReference type="Proteomes" id="UP000886822"/>
    </source>
</evidence>
<dbReference type="InterPro" id="IPR012341">
    <property type="entry name" value="6hp_glycosidase-like_sf"/>
</dbReference>
<evidence type="ECO:0000256" key="2">
    <source>
        <dbReference type="ARBA" id="ARBA00022729"/>
    </source>
</evidence>
<evidence type="ECO:0000256" key="1">
    <source>
        <dbReference type="ARBA" id="ARBA00009209"/>
    </source>
</evidence>
<dbReference type="AlphaFoldDB" id="A0A9D1U422"/>
<dbReference type="InterPro" id="IPR002037">
    <property type="entry name" value="Glyco_hydro_8"/>
</dbReference>
<dbReference type="GO" id="GO:0000272">
    <property type="term" value="P:polysaccharide catabolic process"/>
    <property type="evidence" value="ECO:0007669"/>
    <property type="project" value="UniProtKB-KW"/>
</dbReference>
<reference evidence="7" key="1">
    <citation type="journal article" date="2021" name="PeerJ">
        <title>Extensive microbial diversity within the chicken gut microbiome revealed by metagenomics and culture.</title>
        <authorList>
            <person name="Gilroy R."/>
            <person name="Ravi A."/>
            <person name="Getino M."/>
            <person name="Pursley I."/>
            <person name="Horton D.L."/>
            <person name="Alikhan N.F."/>
            <person name="Baker D."/>
            <person name="Gharbi K."/>
            <person name="Hall N."/>
            <person name="Watson M."/>
            <person name="Adriaenssens E.M."/>
            <person name="Foster-Nyarko E."/>
            <person name="Jarju S."/>
            <person name="Secka A."/>
            <person name="Antonio M."/>
            <person name="Oren A."/>
            <person name="Chaudhuri R.R."/>
            <person name="La Ragione R."/>
            <person name="Hildebrand F."/>
            <person name="Pallen M.J."/>
        </authorList>
    </citation>
    <scope>NUCLEOTIDE SEQUENCE</scope>
    <source>
        <strain evidence="7">CHK173-259</strain>
    </source>
</reference>
<dbReference type="Gene3D" id="1.50.10.10">
    <property type="match status" value="1"/>
</dbReference>
<keyword evidence="6" id="KW-0624">Polysaccharide degradation</keyword>
<evidence type="ECO:0000313" key="7">
    <source>
        <dbReference type="EMBL" id="HIW71428.1"/>
    </source>
</evidence>
<reference evidence="7" key="2">
    <citation type="submission" date="2021-04" db="EMBL/GenBank/DDBJ databases">
        <authorList>
            <person name="Gilroy R."/>
        </authorList>
    </citation>
    <scope>NUCLEOTIDE SEQUENCE</scope>
    <source>
        <strain evidence="7">CHK173-259</strain>
    </source>
</reference>
<comment type="similarity">
    <text evidence="1 6">Belongs to the glycosyl hydrolase 8 (cellulase D) family.</text>
</comment>
<dbReference type="SUPFAM" id="SSF48208">
    <property type="entry name" value="Six-hairpin glycosidases"/>
    <property type="match status" value="1"/>
</dbReference>
<evidence type="ECO:0000256" key="3">
    <source>
        <dbReference type="ARBA" id="ARBA00022801"/>
    </source>
</evidence>
<dbReference type="InterPro" id="IPR019834">
    <property type="entry name" value="Glyco_hydro_8_CS"/>
</dbReference>
<name>A0A9D1U422_9LACO</name>
<dbReference type="PRINTS" id="PR00735">
    <property type="entry name" value="GLHYDRLASE8"/>
</dbReference>
<protein>
    <recommendedName>
        <fullName evidence="6">Glucanase</fullName>
        <ecNumber evidence="6">3.2.1.-</ecNumber>
    </recommendedName>
</protein>
<comment type="caution">
    <text evidence="7">The sequence shown here is derived from an EMBL/GenBank/DDBJ whole genome shotgun (WGS) entry which is preliminary data.</text>
</comment>
<dbReference type="PROSITE" id="PS00812">
    <property type="entry name" value="GLYCOSYL_HYDROL_F8"/>
    <property type="match status" value="1"/>
</dbReference>